<evidence type="ECO:0000259" key="8">
    <source>
        <dbReference type="SMART" id="SM00479"/>
    </source>
</evidence>
<keyword evidence="4" id="KW-0378">Hydrolase</keyword>
<evidence type="ECO:0000256" key="2">
    <source>
        <dbReference type="ARBA" id="ARBA00006357"/>
    </source>
</evidence>
<evidence type="ECO:0000313" key="9">
    <source>
        <dbReference type="EMBL" id="WFD33460.1"/>
    </source>
</evidence>
<dbReference type="Gene3D" id="3.30.420.10">
    <property type="entry name" value="Ribonuclease H-like superfamily/Ribonuclease H"/>
    <property type="match status" value="1"/>
</dbReference>
<evidence type="ECO:0000256" key="7">
    <source>
        <dbReference type="SAM" id="MobiDB-lite"/>
    </source>
</evidence>
<evidence type="ECO:0000313" key="10">
    <source>
        <dbReference type="Proteomes" id="UP001219933"/>
    </source>
</evidence>
<feature type="compositionally biased region" description="Low complexity" evidence="7">
    <location>
        <begin position="75"/>
        <end position="93"/>
    </location>
</feature>
<evidence type="ECO:0000256" key="1">
    <source>
        <dbReference type="ARBA" id="ARBA00004123"/>
    </source>
</evidence>
<dbReference type="InterPro" id="IPR036397">
    <property type="entry name" value="RNaseH_sf"/>
</dbReference>
<dbReference type="CDD" id="cd06145">
    <property type="entry name" value="REX1_like"/>
    <property type="match status" value="1"/>
</dbReference>
<dbReference type="AlphaFoldDB" id="A0AAF0ENN2"/>
<dbReference type="SMART" id="SM00479">
    <property type="entry name" value="EXOIII"/>
    <property type="match status" value="1"/>
</dbReference>
<dbReference type="FunFam" id="3.30.420.10:FF:000031">
    <property type="entry name" value="RNA exonuclease 1"/>
    <property type="match status" value="1"/>
</dbReference>
<dbReference type="GO" id="GO:0003676">
    <property type="term" value="F:nucleic acid binding"/>
    <property type="evidence" value="ECO:0007669"/>
    <property type="project" value="InterPro"/>
</dbReference>
<evidence type="ECO:0000256" key="4">
    <source>
        <dbReference type="ARBA" id="ARBA00022801"/>
    </source>
</evidence>
<dbReference type="InterPro" id="IPR013520">
    <property type="entry name" value="Ribonucl_H"/>
</dbReference>
<evidence type="ECO:0000256" key="6">
    <source>
        <dbReference type="ARBA" id="ARBA00023242"/>
    </source>
</evidence>
<gene>
    <name evidence="9" type="primary">REX3</name>
    <name evidence="9" type="ORF">MCUN1_000273</name>
</gene>
<dbReference type="EMBL" id="CP119877">
    <property type="protein sequence ID" value="WFD33460.1"/>
    <property type="molecule type" value="Genomic_DNA"/>
</dbReference>
<feature type="compositionally biased region" description="Low complexity" evidence="7">
    <location>
        <begin position="50"/>
        <end position="67"/>
    </location>
</feature>
<dbReference type="InterPro" id="IPR047021">
    <property type="entry name" value="REXO1/3/4-like"/>
</dbReference>
<sequence length="578" mass="61395">MFRPLGRLEQVVCPAHRDGECRSARIACPYSHDLSRLHDPKRRKVEARSTHAGGASGASGASDASCGRHSHAGGAPDAPASVHSAHAAARPAVTLAPVPGRPQPKAAALPKPSASTAQKPAAPGTPGASGAPAPPRVSASNHSAASGVPLSTRQRTVAAIHGALCTAYAALLTGALAPIGSEIAARDALEAEAQVFRSANQYTYRSSCVTAVVSIKKRSVETIARAAAEALEALRDGKDAARGVLSRCTEIGSPAEVQAKREAAEARVANRLTRERIVNAGFLCPKGDLETMGYLVSIPADWGEGGERRDGTGEKHECARCGTFFVVRALEESDGTACTFHPGRLRREPRPGYQRGKELRWTCCGRAADSGAIMDDRCATGPHVFKEDDYRDLHAREGFRTLAQVSDAAPMLEVAAIDCEMSYTTAGMSVTRVTLIDESGAIVLDELVRPAGVSILDYNTQFSGIHAQEFEERAILDVPGIRRVMANYIGPNTVLIGHGLENDLRALRIVHTNVVDTCQLYPHPKGLPFRLALRDLVAKHLGKIIQAGGSAVGHSSAEDAQMTLELVRQKWADTRRQA</sequence>
<feature type="compositionally biased region" description="Low complexity" evidence="7">
    <location>
        <begin position="103"/>
        <end position="140"/>
    </location>
</feature>
<keyword evidence="6" id="KW-0539">Nucleus</keyword>
<dbReference type="Proteomes" id="UP001219933">
    <property type="component" value="Chromosome 1"/>
</dbReference>
<evidence type="ECO:0000256" key="3">
    <source>
        <dbReference type="ARBA" id="ARBA00022722"/>
    </source>
</evidence>
<protein>
    <submittedName>
        <fullName evidence="9">RNA exonuclease 3</fullName>
    </submittedName>
</protein>
<keyword evidence="3" id="KW-0540">Nuclease</keyword>
<accession>A0AAF0ENN2</accession>
<feature type="domain" description="Exonuclease" evidence="8">
    <location>
        <begin position="413"/>
        <end position="576"/>
    </location>
</feature>
<evidence type="ECO:0000256" key="5">
    <source>
        <dbReference type="ARBA" id="ARBA00022839"/>
    </source>
</evidence>
<comment type="subcellular location">
    <subcellularLocation>
        <location evidence="1">Nucleus</location>
    </subcellularLocation>
</comment>
<comment type="similarity">
    <text evidence="2">Belongs to the REXO1/REXO3 family.</text>
</comment>
<dbReference type="SUPFAM" id="SSF53098">
    <property type="entry name" value="Ribonuclease H-like"/>
    <property type="match status" value="1"/>
</dbReference>
<dbReference type="PANTHER" id="PTHR12801">
    <property type="entry name" value="RNA EXONUCLEASE REXO1 / RECO3 FAMILY MEMBER-RELATED"/>
    <property type="match status" value="1"/>
</dbReference>
<reference evidence="9" key="1">
    <citation type="submission" date="2023-03" db="EMBL/GenBank/DDBJ databases">
        <title>Mating type loci evolution in Malassezia.</title>
        <authorList>
            <person name="Coelho M.A."/>
        </authorList>
    </citation>
    <scope>NUCLEOTIDE SEQUENCE</scope>
    <source>
        <strain evidence="9">CBS 11721</strain>
    </source>
</reference>
<dbReference type="PANTHER" id="PTHR12801:SF115">
    <property type="entry name" value="FI18136P1-RELATED"/>
    <property type="match status" value="1"/>
</dbReference>
<name>A0AAF0ENN2_9BASI</name>
<dbReference type="GO" id="GO:0004527">
    <property type="term" value="F:exonuclease activity"/>
    <property type="evidence" value="ECO:0007669"/>
    <property type="project" value="UniProtKB-KW"/>
</dbReference>
<dbReference type="InterPro" id="IPR012337">
    <property type="entry name" value="RNaseH-like_sf"/>
</dbReference>
<dbReference type="GO" id="GO:0010629">
    <property type="term" value="P:negative regulation of gene expression"/>
    <property type="evidence" value="ECO:0007669"/>
    <property type="project" value="UniProtKB-ARBA"/>
</dbReference>
<keyword evidence="5 9" id="KW-0269">Exonuclease</keyword>
<dbReference type="InterPro" id="IPR034922">
    <property type="entry name" value="REX1-like_exo"/>
</dbReference>
<proteinExistence type="inferred from homology"/>
<dbReference type="GO" id="GO:0005634">
    <property type="term" value="C:nucleus"/>
    <property type="evidence" value="ECO:0007669"/>
    <property type="project" value="UniProtKB-SubCell"/>
</dbReference>
<keyword evidence="10" id="KW-1185">Reference proteome</keyword>
<organism evidence="9 10">
    <name type="scientific">Malassezia cuniculi</name>
    <dbReference type="NCBI Taxonomy" id="948313"/>
    <lineage>
        <taxon>Eukaryota</taxon>
        <taxon>Fungi</taxon>
        <taxon>Dikarya</taxon>
        <taxon>Basidiomycota</taxon>
        <taxon>Ustilaginomycotina</taxon>
        <taxon>Malasseziomycetes</taxon>
        <taxon>Malasseziales</taxon>
        <taxon>Malasseziaceae</taxon>
        <taxon>Malassezia</taxon>
    </lineage>
</organism>
<feature type="region of interest" description="Disordered" evidence="7">
    <location>
        <begin position="39"/>
        <end position="148"/>
    </location>
</feature>